<dbReference type="EMBL" id="JACHFL010000008">
    <property type="protein sequence ID" value="MBB5363969.1"/>
    <property type="molecule type" value="Genomic_DNA"/>
</dbReference>
<feature type="region of interest" description="Disordered" evidence="1">
    <location>
        <begin position="51"/>
        <end position="79"/>
    </location>
</feature>
<keyword evidence="3" id="KW-1185">Reference proteome</keyword>
<proteinExistence type="predicted"/>
<sequence length="79" mass="9050">MYLRAQNCTHQFERGDAVTQVCRGCGVMRHARTPVFPSIRPVWQRWFRSARPSVRTERQTPWERAARSGADSSGATRCA</sequence>
<evidence type="ECO:0000313" key="3">
    <source>
        <dbReference type="Proteomes" id="UP000552709"/>
    </source>
</evidence>
<dbReference type="AlphaFoldDB" id="A0A7W8JYD3"/>
<feature type="compositionally biased region" description="Low complexity" evidence="1">
    <location>
        <begin position="67"/>
        <end position="79"/>
    </location>
</feature>
<name>A0A7W8JYD3_9DEIO</name>
<protein>
    <submittedName>
        <fullName evidence="2">Uncharacterized protein</fullName>
    </submittedName>
</protein>
<feature type="compositionally biased region" description="Basic and acidic residues" evidence="1">
    <location>
        <begin position="54"/>
        <end position="66"/>
    </location>
</feature>
<organism evidence="2 3">
    <name type="scientific">Deinococcus humi</name>
    <dbReference type="NCBI Taxonomy" id="662880"/>
    <lineage>
        <taxon>Bacteria</taxon>
        <taxon>Thermotogati</taxon>
        <taxon>Deinococcota</taxon>
        <taxon>Deinococci</taxon>
        <taxon>Deinococcales</taxon>
        <taxon>Deinococcaceae</taxon>
        <taxon>Deinococcus</taxon>
    </lineage>
</organism>
<evidence type="ECO:0000256" key="1">
    <source>
        <dbReference type="SAM" id="MobiDB-lite"/>
    </source>
</evidence>
<gene>
    <name evidence="2" type="ORF">HNQ08_003076</name>
</gene>
<dbReference type="Proteomes" id="UP000552709">
    <property type="component" value="Unassembled WGS sequence"/>
</dbReference>
<comment type="caution">
    <text evidence="2">The sequence shown here is derived from an EMBL/GenBank/DDBJ whole genome shotgun (WGS) entry which is preliminary data.</text>
</comment>
<evidence type="ECO:0000313" key="2">
    <source>
        <dbReference type="EMBL" id="MBB5363969.1"/>
    </source>
</evidence>
<reference evidence="2 3" key="1">
    <citation type="submission" date="2020-08" db="EMBL/GenBank/DDBJ databases">
        <title>Genomic Encyclopedia of Type Strains, Phase IV (KMG-IV): sequencing the most valuable type-strain genomes for metagenomic binning, comparative biology and taxonomic classification.</title>
        <authorList>
            <person name="Goeker M."/>
        </authorList>
    </citation>
    <scope>NUCLEOTIDE SEQUENCE [LARGE SCALE GENOMIC DNA]</scope>
    <source>
        <strain evidence="2 3">DSM 27939</strain>
    </source>
</reference>
<accession>A0A7W8JYD3</accession>